<feature type="transmembrane region" description="Helical" evidence="7">
    <location>
        <begin position="55"/>
        <end position="73"/>
    </location>
</feature>
<feature type="transmembrane region" description="Helical" evidence="7">
    <location>
        <begin position="365"/>
        <end position="387"/>
    </location>
</feature>
<evidence type="ECO:0000256" key="5">
    <source>
        <dbReference type="ARBA" id="ARBA00022989"/>
    </source>
</evidence>
<feature type="domain" description="Major facilitator superfamily (MFS) profile" evidence="8">
    <location>
        <begin position="10"/>
        <end position="394"/>
    </location>
</feature>
<dbReference type="RefSeq" id="WP_010621021.1">
    <property type="nucleotide sequence ID" value="NZ_AZGF01000006.1"/>
</dbReference>
<dbReference type="PATRIC" id="fig|1423807.3.peg.2185"/>
<dbReference type="InterPro" id="IPR050189">
    <property type="entry name" value="MFS_Efflux_Transporters"/>
</dbReference>
<evidence type="ECO:0000256" key="4">
    <source>
        <dbReference type="ARBA" id="ARBA00022692"/>
    </source>
</evidence>
<dbReference type="GO" id="GO:0022857">
    <property type="term" value="F:transmembrane transporter activity"/>
    <property type="evidence" value="ECO:0007669"/>
    <property type="project" value="InterPro"/>
</dbReference>
<gene>
    <name evidence="9" type="ORF">FD16_GL002129</name>
</gene>
<comment type="caution">
    <text evidence="9">The sequence shown here is derived from an EMBL/GenBank/DDBJ whole genome shotgun (WGS) entry which is preliminary data.</text>
</comment>
<reference evidence="9 10" key="1">
    <citation type="journal article" date="2015" name="Genome Announc.">
        <title>Expanding the biotechnology potential of lactobacilli through comparative genomics of 213 strains and associated genera.</title>
        <authorList>
            <person name="Sun Z."/>
            <person name="Harris H.M."/>
            <person name="McCann A."/>
            <person name="Guo C."/>
            <person name="Argimon S."/>
            <person name="Zhang W."/>
            <person name="Yang X."/>
            <person name="Jeffery I.B."/>
            <person name="Cooney J.C."/>
            <person name="Kagawa T.F."/>
            <person name="Liu W."/>
            <person name="Song Y."/>
            <person name="Salvetti E."/>
            <person name="Wrobel A."/>
            <person name="Rasinkangas P."/>
            <person name="Parkhill J."/>
            <person name="Rea M.C."/>
            <person name="O'Sullivan O."/>
            <person name="Ritari J."/>
            <person name="Douillard F.P."/>
            <person name="Paul Ross R."/>
            <person name="Yang R."/>
            <person name="Briner A.E."/>
            <person name="Felis G.E."/>
            <person name="de Vos W.M."/>
            <person name="Barrangou R."/>
            <person name="Klaenhammer T.R."/>
            <person name="Caufield P.W."/>
            <person name="Cui Y."/>
            <person name="Zhang H."/>
            <person name="O'Toole P.W."/>
        </authorList>
    </citation>
    <scope>NUCLEOTIDE SEQUENCE [LARGE SCALE GENOMIC DNA]</scope>
    <source>
        <strain evidence="9 10">DSM 5007</strain>
    </source>
</reference>
<keyword evidence="2" id="KW-0813">Transport</keyword>
<feature type="transmembrane region" description="Helical" evidence="7">
    <location>
        <begin position="138"/>
        <end position="161"/>
    </location>
</feature>
<evidence type="ECO:0000313" key="9">
    <source>
        <dbReference type="EMBL" id="KRM12616.1"/>
    </source>
</evidence>
<feature type="transmembrane region" description="Helical" evidence="7">
    <location>
        <begin position="276"/>
        <end position="293"/>
    </location>
</feature>
<evidence type="ECO:0000256" key="7">
    <source>
        <dbReference type="SAM" id="Phobius"/>
    </source>
</evidence>
<dbReference type="eggNOG" id="COG2223">
    <property type="taxonomic scope" value="Bacteria"/>
</dbReference>
<name>A0A0R1W491_9LACO</name>
<evidence type="ECO:0000259" key="8">
    <source>
        <dbReference type="PROSITE" id="PS50850"/>
    </source>
</evidence>
<proteinExistence type="predicted"/>
<keyword evidence="4 7" id="KW-0812">Transmembrane</keyword>
<evidence type="ECO:0000256" key="3">
    <source>
        <dbReference type="ARBA" id="ARBA00022475"/>
    </source>
</evidence>
<evidence type="ECO:0000256" key="2">
    <source>
        <dbReference type="ARBA" id="ARBA00022448"/>
    </source>
</evidence>
<feature type="transmembrane region" description="Helical" evidence="7">
    <location>
        <begin position="109"/>
        <end position="131"/>
    </location>
</feature>
<dbReference type="PANTHER" id="PTHR43124:SF3">
    <property type="entry name" value="CHLORAMPHENICOL EFFLUX PUMP RV0191"/>
    <property type="match status" value="1"/>
</dbReference>
<accession>A0A0R1W491</accession>
<dbReference type="SUPFAM" id="SSF103473">
    <property type="entry name" value="MFS general substrate transporter"/>
    <property type="match status" value="1"/>
</dbReference>
<keyword evidence="10" id="KW-1185">Reference proteome</keyword>
<dbReference type="EMBL" id="AZGF01000006">
    <property type="protein sequence ID" value="KRM12616.1"/>
    <property type="molecule type" value="Genomic_DNA"/>
</dbReference>
<dbReference type="Gene3D" id="1.20.1250.20">
    <property type="entry name" value="MFS general substrate transporter like domains"/>
    <property type="match status" value="1"/>
</dbReference>
<dbReference type="GO" id="GO:0005886">
    <property type="term" value="C:plasma membrane"/>
    <property type="evidence" value="ECO:0007669"/>
    <property type="project" value="UniProtKB-SubCell"/>
</dbReference>
<feature type="transmembrane region" description="Helical" evidence="7">
    <location>
        <begin position="167"/>
        <end position="186"/>
    </location>
</feature>
<dbReference type="InterPro" id="IPR011701">
    <property type="entry name" value="MFS"/>
</dbReference>
<dbReference type="Pfam" id="PF07690">
    <property type="entry name" value="MFS_1"/>
    <property type="match status" value="1"/>
</dbReference>
<dbReference type="Proteomes" id="UP000051820">
    <property type="component" value="Unassembled WGS sequence"/>
</dbReference>
<comment type="subcellular location">
    <subcellularLocation>
        <location evidence="1">Cell membrane</location>
        <topology evidence="1">Multi-pass membrane protein</topology>
    </subcellularLocation>
</comment>
<sequence>MAANSGRNISSFLFKASILCISIDTSAAGIISGAIPAVEADFSNVPSSLVESISTLPSLAILIFIALSPLLTGKLGYKKVALIGLAISFIAGVMPFFATNIYMVLVCRFFFGAGIGLLNPMAFSIVSYFYVGNERAQMLGLIGTVSSLSSTLLTMLAGVLLKISWRASFLSYSIILIIFFLVMIILPEMDISSNTSNESIWTRLGKLSKRVYLFFAYYAVLQLMLEGMIVKYGLLITGKGFGSATSASFVMSFMSITGMIVGIIFAPVFKVLKNSLLPIAIAAMSAALIGMSFTNSLMVSAILLIIVTAAFTFAPAFLYYQIAEVAPKSLVNFCNSVMLIFVNVSVFLTPYIYSGIAKISGNASPSAALVAAGVIGIVLLILVLAVMKFAPRKQQIKDDSQEVENK</sequence>
<feature type="transmembrane region" description="Helical" evidence="7">
    <location>
        <begin position="332"/>
        <end position="353"/>
    </location>
</feature>
<feature type="transmembrane region" description="Helical" evidence="7">
    <location>
        <begin position="249"/>
        <end position="269"/>
    </location>
</feature>
<dbReference type="AlphaFoldDB" id="A0A0R1W491"/>
<feature type="transmembrane region" description="Helical" evidence="7">
    <location>
        <begin position="211"/>
        <end position="229"/>
    </location>
</feature>
<organism evidence="9 10">
    <name type="scientific">Paucilactobacillus suebicus DSM 5007 = KCTC 3549</name>
    <dbReference type="NCBI Taxonomy" id="1423807"/>
    <lineage>
        <taxon>Bacteria</taxon>
        <taxon>Bacillati</taxon>
        <taxon>Bacillota</taxon>
        <taxon>Bacilli</taxon>
        <taxon>Lactobacillales</taxon>
        <taxon>Lactobacillaceae</taxon>
        <taxon>Paucilactobacillus</taxon>
    </lineage>
</organism>
<feature type="transmembrane region" description="Helical" evidence="7">
    <location>
        <begin position="12"/>
        <end position="35"/>
    </location>
</feature>
<keyword evidence="3" id="KW-1003">Cell membrane</keyword>
<dbReference type="PANTHER" id="PTHR43124">
    <property type="entry name" value="PURINE EFFLUX PUMP PBUE"/>
    <property type="match status" value="1"/>
</dbReference>
<dbReference type="InterPro" id="IPR036259">
    <property type="entry name" value="MFS_trans_sf"/>
</dbReference>
<evidence type="ECO:0000256" key="6">
    <source>
        <dbReference type="ARBA" id="ARBA00023136"/>
    </source>
</evidence>
<evidence type="ECO:0000313" key="10">
    <source>
        <dbReference type="Proteomes" id="UP000051820"/>
    </source>
</evidence>
<feature type="transmembrane region" description="Helical" evidence="7">
    <location>
        <begin position="299"/>
        <end position="320"/>
    </location>
</feature>
<feature type="transmembrane region" description="Helical" evidence="7">
    <location>
        <begin position="80"/>
        <end position="103"/>
    </location>
</feature>
<dbReference type="PROSITE" id="PS50850">
    <property type="entry name" value="MFS"/>
    <property type="match status" value="1"/>
</dbReference>
<keyword evidence="5 7" id="KW-1133">Transmembrane helix</keyword>
<dbReference type="STRING" id="1423807.FD16_GL002129"/>
<protein>
    <submittedName>
        <fullName evidence="9">Major facilitator superfamily protein</fullName>
    </submittedName>
</protein>
<dbReference type="InterPro" id="IPR020846">
    <property type="entry name" value="MFS_dom"/>
</dbReference>
<evidence type="ECO:0000256" key="1">
    <source>
        <dbReference type="ARBA" id="ARBA00004651"/>
    </source>
</evidence>
<keyword evidence="6 7" id="KW-0472">Membrane</keyword>